<evidence type="ECO:0000256" key="5">
    <source>
        <dbReference type="ARBA" id="ARBA00022692"/>
    </source>
</evidence>
<evidence type="ECO:0000256" key="7">
    <source>
        <dbReference type="ARBA" id="ARBA00023136"/>
    </source>
</evidence>
<sequence length="333" mass="33614">MTISLADRIRDGVYRSGLLVLLAALIVTFAVSLPAFGTPRNAVIILQSVAITAIIALGVTISLTVGGFDLSVGSTVSFVVMLTTASQVYFEAPPVVAVLLGLVAGAGIGLINGLLVVVARVPDLLATLGTMFVFAGLALVITAGQSVSSGATFDGQPAPGRITEGFAWLGRGDVLGLPVPVVVMVVLGVVVTVMLSRSRLGRLLAAVGGNADAARLAGVRVGRLKVTAYVLSGTLASVGGVLLAARLGRGDVGVGGAYLLETVAAALIGFAVLGANRPNGFGTLVGAVFVGVLLNGLTMLDVPYYTQDLIKGAILVGALVMSFSALFKRKDAS</sequence>
<keyword evidence="2" id="KW-0813">Transport</keyword>
<name>A0AA37UBH2_9MICO</name>
<feature type="transmembrane region" description="Helical" evidence="8">
    <location>
        <begin position="226"/>
        <end position="247"/>
    </location>
</feature>
<evidence type="ECO:0000256" key="1">
    <source>
        <dbReference type="ARBA" id="ARBA00004651"/>
    </source>
</evidence>
<dbReference type="AlphaFoldDB" id="A0AA37UBH2"/>
<feature type="transmembrane region" description="Helical" evidence="8">
    <location>
        <begin position="309"/>
        <end position="327"/>
    </location>
</feature>
<feature type="transmembrane region" description="Helical" evidence="8">
    <location>
        <begin position="253"/>
        <end position="273"/>
    </location>
</feature>
<dbReference type="RefSeq" id="WP_284229747.1">
    <property type="nucleotide sequence ID" value="NZ_BSUL01000001.1"/>
</dbReference>
<dbReference type="PANTHER" id="PTHR32196">
    <property type="entry name" value="ABC TRANSPORTER PERMEASE PROTEIN YPHD-RELATED-RELATED"/>
    <property type="match status" value="1"/>
</dbReference>
<proteinExistence type="predicted"/>
<feature type="transmembrane region" description="Helical" evidence="8">
    <location>
        <begin position="70"/>
        <end position="90"/>
    </location>
</feature>
<evidence type="ECO:0000256" key="6">
    <source>
        <dbReference type="ARBA" id="ARBA00022989"/>
    </source>
</evidence>
<dbReference type="InterPro" id="IPR001851">
    <property type="entry name" value="ABC_transp_permease"/>
</dbReference>
<dbReference type="GO" id="GO:0022857">
    <property type="term" value="F:transmembrane transporter activity"/>
    <property type="evidence" value="ECO:0007669"/>
    <property type="project" value="InterPro"/>
</dbReference>
<organism evidence="9 10">
    <name type="scientific">Arenivirga flava</name>
    <dbReference type="NCBI Taxonomy" id="1930060"/>
    <lineage>
        <taxon>Bacteria</taxon>
        <taxon>Bacillati</taxon>
        <taxon>Actinomycetota</taxon>
        <taxon>Actinomycetes</taxon>
        <taxon>Micrococcales</taxon>
        <taxon>Microbacteriaceae</taxon>
        <taxon>Arenivirga</taxon>
    </lineage>
</organism>
<feature type="transmembrane region" description="Helical" evidence="8">
    <location>
        <begin position="12"/>
        <end position="36"/>
    </location>
</feature>
<keyword evidence="3" id="KW-1003">Cell membrane</keyword>
<evidence type="ECO:0000313" key="10">
    <source>
        <dbReference type="Proteomes" id="UP001157160"/>
    </source>
</evidence>
<feature type="transmembrane region" description="Helical" evidence="8">
    <location>
        <begin position="280"/>
        <end position="297"/>
    </location>
</feature>
<feature type="transmembrane region" description="Helical" evidence="8">
    <location>
        <begin position="175"/>
        <end position="195"/>
    </location>
</feature>
<protein>
    <submittedName>
        <fullName evidence="9">Monosaccharide-transporting ATPase</fullName>
    </submittedName>
</protein>
<keyword evidence="5 8" id="KW-0812">Transmembrane</keyword>
<evidence type="ECO:0000256" key="2">
    <source>
        <dbReference type="ARBA" id="ARBA00022448"/>
    </source>
</evidence>
<keyword evidence="10" id="KW-1185">Reference proteome</keyword>
<dbReference type="Proteomes" id="UP001157160">
    <property type="component" value="Unassembled WGS sequence"/>
</dbReference>
<feature type="transmembrane region" description="Helical" evidence="8">
    <location>
        <begin position="96"/>
        <end position="117"/>
    </location>
</feature>
<evidence type="ECO:0000256" key="3">
    <source>
        <dbReference type="ARBA" id="ARBA00022475"/>
    </source>
</evidence>
<dbReference type="PANTHER" id="PTHR32196:SF21">
    <property type="entry name" value="ABC TRANSPORTER PERMEASE PROTEIN YPHD-RELATED"/>
    <property type="match status" value="1"/>
</dbReference>
<dbReference type="EMBL" id="BSUL01000001">
    <property type="protein sequence ID" value="GMA27265.1"/>
    <property type="molecule type" value="Genomic_DNA"/>
</dbReference>
<evidence type="ECO:0000313" key="9">
    <source>
        <dbReference type="EMBL" id="GMA27265.1"/>
    </source>
</evidence>
<keyword evidence="7 8" id="KW-0472">Membrane</keyword>
<reference evidence="9 10" key="1">
    <citation type="journal article" date="2014" name="Int. J. Syst. Evol. Microbiol.">
        <title>Complete genome sequence of Corynebacterium casei LMG S-19264T (=DSM 44701T), isolated from a smear-ripened cheese.</title>
        <authorList>
            <consortium name="US DOE Joint Genome Institute (JGI-PGF)"/>
            <person name="Walter F."/>
            <person name="Albersmeier A."/>
            <person name="Kalinowski J."/>
            <person name="Ruckert C."/>
        </authorList>
    </citation>
    <scope>NUCLEOTIDE SEQUENCE [LARGE SCALE GENOMIC DNA]</scope>
    <source>
        <strain evidence="9 10">NBRC 112289</strain>
    </source>
</reference>
<comment type="caution">
    <text evidence="9">The sequence shown here is derived from an EMBL/GenBank/DDBJ whole genome shotgun (WGS) entry which is preliminary data.</text>
</comment>
<feature type="transmembrane region" description="Helical" evidence="8">
    <location>
        <begin position="124"/>
        <end position="144"/>
    </location>
</feature>
<accession>A0AA37UBH2</accession>
<keyword evidence="6 8" id="KW-1133">Transmembrane helix</keyword>
<evidence type="ECO:0000256" key="4">
    <source>
        <dbReference type="ARBA" id="ARBA00022519"/>
    </source>
</evidence>
<gene>
    <name evidence="9" type="ORF">GCM10025874_05180</name>
</gene>
<feature type="transmembrane region" description="Helical" evidence="8">
    <location>
        <begin position="42"/>
        <end position="63"/>
    </location>
</feature>
<dbReference type="CDD" id="cd06579">
    <property type="entry name" value="TM_PBP1_transp_AraH_like"/>
    <property type="match status" value="1"/>
</dbReference>
<evidence type="ECO:0000256" key="8">
    <source>
        <dbReference type="SAM" id="Phobius"/>
    </source>
</evidence>
<dbReference type="GO" id="GO:0005886">
    <property type="term" value="C:plasma membrane"/>
    <property type="evidence" value="ECO:0007669"/>
    <property type="project" value="UniProtKB-SubCell"/>
</dbReference>
<dbReference type="Pfam" id="PF02653">
    <property type="entry name" value="BPD_transp_2"/>
    <property type="match status" value="1"/>
</dbReference>
<keyword evidence="4" id="KW-0997">Cell inner membrane</keyword>
<comment type="subcellular location">
    <subcellularLocation>
        <location evidence="1">Cell membrane</location>
        <topology evidence="1">Multi-pass membrane protein</topology>
    </subcellularLocation>
</comment>